<feature type="transmembrane region" description="Helical" evidence="10">
    <location>
        <begin position="12"/>
        <end position="30"/>
    </location>
</feature>
<keyword evidence="2" id="KW-0813">Transport</keyword>
<evidence type="ECO:0000256" key="8">
    <source>
        <dbReference type="ARBA" id="ARBA00023201"/>
    </source>
</evidence>
<dbReference type="Proteomes" id="UP000797356">
    <property type="component" value="Chromosome 3"/>
</dbReference>
<evidence type="ECO:0000313" key="13">
    <source>
        <dbReference type="Proteomes" id="UP000797356"/>
    </source>
</evidence>
<dbReference type="PANTHER" id="PTHR12266">
    <property type="entry name" value="NA+/CA2+ K+ INDEPENDENT EXCHANGER"/>
    <property type="match status" value="1"/>
</dbReference>
<feature type="domain" description="Sodium/calcium exchanger membrane region" evidence="11">
    <location>
        <begin position="426"/>
        <end position="550"/>
    </location>
</feature>
<evidence type="ECO:0000256" key="10">
    <source>
        <dbReference type="SAM" id="Phobius"/>
    </source>
</evidence>
<evidence type="ECO:0000256" key="4">
    <source>
        <dbReference type="ARBA" id="ARBA00022692"/>
    </source>
</evidence>
<protein>
    <submittedName>
        <fullName evidence="12">Cation/calcium exchanger 1</fullName>
    </submittedName>
</protein>
<comment type="similarity">
    <text evidence="9">Belongs to the Ca(2+):cation antiporter (CaCA) (TC 2.A.19) family. Cation/calcium exchanger (CCX) subfamily.</text>
</comment>
<dbReference type="OrthoDB" id="407410at2759"/>
<feature type="transmembrane region" description="Helical" evidence="10">
    <location>
        <begin position="391"/>
        <end position="410"/>
    </location>
</feature>
<proteinExistence type="inferred from homology"/>
<feature type="transmembrane region" description="Helical" evidence="10">
    <location>
        <begin position="503"/>
        <end position="522"/>
    </location>
</feature>
<dbReference type="GO" id="GO:0008324">
    <property type="term" value="F:monoatomic cation transmembrane transporter activity"/>
    <property type="evidence" value="ECO:0007669"/>
    <property type="project" value="TreeGrafter"/>
</dbReference>
<keyword evidence="6" id="KW-0915">Sodium</keyword>
<sequence length="636" mass="69205">MANRISAASQAKIFHFFLTFLFLLLILFYLSTRLYPSYPHHQPTKIISPEDLDEGCNGLHRYESSEAKCTYLASTARCDPQGYMNYLYFFYCVCGNYPALGFILLLIWLILLFYLLGNTTARYFCSNLESITRLLKLSPTIAGVTLLALGNGAPDIFSSIVSFTEPDTNVVGLNSILGAAIFVSCVVVGTISICVGPREIVIDKLSFIRDLGFLLFILLILLMIIIIGKINVFCAFAFTSLYLVYVLFVSIGHIFWKEDEEKGLIDGCPPSCSGKALSFQAIEHGELETSLLNSMAEMDESILIAEEGRRANEPNSIMSYFKITSSTSSCFHKILYLLELPLYLPRRLTIPDVSGQKWSKPYAVASAAFAPVLLAVILDSKRKEKATQERMVIYLFGGLIGLAFGIVAVLKTKKDRPPTQFLCPWLAGGFLMSVVWVYIIAEELLSLLVSIGVVLEISPSLLGLSVLAWGNSLGDMVANVFVALQDKPDGAQVAISGSYGGPIFNILVGLGLPLLFSSWAAYPSPLVIPRDPTLVQTVGFLVGGLLWALLMLPCRGGKTSDAVDGEKEKDATNGKHRLQKPLESITILNKDVQQGGLEERKPSEENGVAAAAGDALKMAKPATEKGASANGYAGGC</sequence>
<feature type="transmembrane region" description="Helical" evidence="10">
    <location>
        <begin position="207"/>
        <end position="227"/>
    </location>
</feature>
<dbReference type="EMBL" id="CM017874">
    <property type="protein sequence ID" value="KAG1333977.1"/>
    <property type="molecule type" value="Genomic_DNA"/>
</dbReference>
<feature type="transmembrane region" description="Helical" evidence="10">
    <location>
        <begin position="422"/>
        <end position="441"/>
    </location>
</feature>
<comment type="caution">
    <text evidence="12">The sequence shown here is derived from an EMBL/GenBank/DDBJ whole genome shotgun (WGS) entry which is preliminary data.</text>
</comment>
<feature type="transmembrane region" description="Helical" evidence="10">
    <location>
        <begin position="233"/>
        <end position="256"/>
    </location>
</feature>
<gene>
    <name evidence="12" type="ORF">COCNU_03G000960</name>
</gene>
<feature type="transmembrane region" description="Helical" evidence="10">
    <location>
        <begin position="362"/>
        <end position="379"/>
    </location>
</feature>
<feature type="transmembrane region" description="Helical" evidence="10">
    <location>
        <begin position="88"/>
        <end position="114"/>
    </location>
</feature>
<dbReference type="InterPro" id="IPR044880">
    <property type="entry name" value="NCX_ion-bd_dom_sf"/>
</dbReference>
<dbReference type="Gene3D" id="1.20.1420.30">
    <property type="entry name" value="NCX, central ion-binding region"/>
    <property type="match status" value="2"/>
</dbReference>
<dbReference type="InterPro" id="IPR051359">
    <property type="entry name" value="CaCA_antiporter"/>
</dbReference>
<evidence type="ECO:0000256" key="5">
    <source>
        <dbReference type="ARBA" id="ARBA00022989"/>
    </source>
</evidence>
<organism evidence="12 13">
    <name type="scientific">Cocos nucifera</name>
    <name type="common">Coconut palm</name>
    <dbReference type="NCBI Taxonomy" id="13894"/>
    <lineage>
        <taxon>Eukaryota</taxon>
        <taxon>Viridiplantae</taxon>
        <taxon>Streptophyta</taxon>
        <taxon>Embryophyta</taxon>
        <taxon>Tracheophyta</taxon>
        <taxon>Spermatophyta</taxon>
        <taxon>Magnoliopsida</taxon>
        <taxon>Liliopsida</taxon>
        <taxon>Arecaceae</taxon>
        <taxon>Arecoideae</taxon>
        <taxon>Cocoseae</taxon>
        <taxon>Attaleinae</taxon>
        <taxon>Cocos</taxon>
    </lineage>
</organism>
<dbReference type="GO" id="GO:0006814">
    <property type="term" value="P:sodium ion transport"/>
    <property type="evidence" value="ECO:0007669"/>
    <property type="project" value="UniProtKB-KW"/>
</dbReference>
<feature type="transmembrane region" description="Helical" evidence="10">
    <location>
        <begin position="534"/>
        <end position="552"/>
    </location>
</feature>
<keyword evidence="8" id="KW-0739">Sodium transport</keyword>
<dbReference type="Pfam" id="PF01699">
    <property type="entry name" value="Na_Ca_ex"/>
    <property type="match status" value="2"/>
</dbReference>
<evidence type="ECO:0000256" key="1">
    <source>
        <dbReference type="ARBA" id="ARBA00004141"/>
    </source>
</evidence>
<dbReference type="GO" id="GO:0015297">
    <property type="term" value="F:antiporter activity"/>
    <property type="evidence" value="ECO:0007669"/>
    <property type="project" value="UniProtKB-KW"/>
</dbReference>
<comment type="subcellular location">
    <subcellularLocation>
        <location evidence="1">Membrane</location>
        <topology evidence="1">Multi-pass membrane protein</topology>
    </subcellularLocation>
</comment>
<keyword evidence="5 10" id="KW-1133">Transmembrane helix</keyword>
<evidence type="ECO:0000256" key="9">
    <source>
        <dbReference type="ARBA" id="ARBA00038187"/>
    </source>
</evidence>
<evidence type="ECO:0000256" key="3">
    <source>
        <dbReference type="ARBA" id="ARBA00022449"/>
    </source>
</evidence>
<evidence type="ECO:0000256" key="6">
    <source>
        <dbReference type="ARBA" id="ARBA00023053"/>
    </source>
</evidence>
<name>A0A8K0I180_COCNU</name>
<dbReference type="GO" id="GO:0016020">
    <property type="term" value="C:membrane"/>
    <property type="evidence" value="ECO:0007669"/>
    <property type="project" value="UniProtKB-SubCell"/>
</dbReference>
<keyword evidence="7 10" id="KW-0472">Membrane</keyword>
<reference evidence="12" key="1">
    <citation type="journal article" date="2017" name="Gigascience">
        <title>The genome draft of coconut (Cocos nucifera).</title>
        <authorList>
            <person name="Xiao Y."/>
            <person name="Xu P."/>
            <person name="Fan H."/>
            <person name="Baudouin L."/>
            <person name="Xia W."/>
            <person name="Bocs S."/>
            <person name="Xu J."/>
            <person name="Li Q."/>
            <person name="Guo A."/>
            <person name="Zhou L."/>
            <person name="Li J."/>
            <person name="Wu Y."/>
            <person name="Ma Z."/>
            <person name="Armero A."/>
            <person name="Issali A.E."/>
            <person name="Liu N."/>
            <person name="Peng M."/>
            <person name="Yang Y."/>
        </authorList>
    </citation>
    <scope>NUCLEOTIDE SEQUENCE</scope>
    <source>
        <tissue evidence="12">Spear leaf of Hainan Tall coconut</tissue>
    </source>
</reference>
<feature type="transmembrane region" description="Helical" evidence="10">
    <location>
        <begin position="173"/>
        <end position="195"/>
    </location>
</feature>
<dbReference type="PANTHER" id="PTHR12266:SF36">
    <property type="entry name" value="OS10G0436900 PROTEIN"/>
    <property type="match status" value="1"/>
</dbReference>
<evidence type="ECO:0000313" key="12">
    <source>
        <dbReference type="EMBL" id="KAG1333977.1"/>
    </source>
</evidence>
<dbReference type="AlphaFoldDB" id="A0A8K0I180"/>
<keyword evidence="8" id="KW-0406">Ion transport</keyword>
<feature type="domain" description="Sodium/calcium exchanger membrane region" evidence="11">
    <location>
        <begin position="106"/>
        <end position="249"/>
    </location>
</feature>
<evidence type="ECO:0000256" key="7">
    <source>
        <dbReference type="ARBA" id="ARBA00023136"/>
    </source>
</evidence>
<keyword evidence="4 10" id="KW-0812">Transmembrane</keyword>
<keyword evidence="3" id="KW-0050">Antiport</keyword>
<reference evidence="12" key="2">
    <citation type="submission" date="2019-07" db="EMBL/GenBank/DDBJ databases">
        <authorList>
            <person name="Yang Y."/>
            <person name="Bocs S."/>
            <person name="Baudouin L."/>
        </authorList>
    </citation>
    <scope>NUCLEOTIDE SEQUENCE</scope>
    <source>
        <tissue evidence="12">Spear leaf of Hainan Tall coconut</tissue>
    </source>
</reference>
<feature type="transmembrane region" description="Helical" evidence="10">
    <location>
        <begin position="447"/>
        <end position="469"/>
    </location>
</feature>
<evidence type="ECO:0000259" key="11">
    <source>
        <dbReference type="Pfam" id="PF01699"/>
    </source>
</evidence>
<keyword evidence="13" id="KW-1185">Reference proteome</keyword>
<dbReference type="InterPro" id="IPR004837">
    <property type="entry name" value="NaCa_Exmemb"/>
</dbReference>
<evidence type="ECO:0000256" key="2">
    <source>
        <dbReference type="ARBA" id="ARBA00022448"/>
    </source>
</evidence>
<accession>A0A8K0I180</accession>